<feature type="transmembrane region" description="Helical" evidence="1">
    <location>
        <begin position="42"/>
        <end position="60"/>
    </location>
</feature>
<dbReference type="RefSeq" id="WP_193535713.1">
    <property type="nucleotide sequence ID" value="NZ_JADCLJ010000019.1"/>
</dbReference>
<protein>
    <submittedName>
        <fullName evidence="2">DUF1294 domain-containing protein</fullName>
    </submittedName>
</protein>
<dbReference type="InterPro" id="IPR010718">
    <property type="entry name" value="DUF1294"/>
</dbReference>
<keyword evidence="3" id="KW-1185">Reference proteome</keyword>
<evidence type="ECO:0000256" key="1">
    <source>
        <dbReference type="SAM" id="Phobius"/>
    </source>
</evidence>
<dbReference type="Proteomes" id="UP001516662">
    <property type="component" value="Unassembled WGS sequence"/>
</dbReference>
<keyword evidence="1" id="KW-0812">Transmembrane</keyword>
<keyword evidence="1" id="KW-0472">Membrane</keyword>
<gene>
    <name evidence="2" type="ORF">IMZ08_09155</name>
</gene>
<sequence length="92" mass="10662">MGNIGLIALIYIILNFYGYILMNVDKKRAIKNEWRVSEKKLWVISLLGGALGVTIGMKHFRHKTKHFSFKYFLPILSFLTLALYVFIIINLA</sequence>
<proteinExistence type="predicted"/>
<dbReference type="EMBL" id="JADCLJ010000019">
    <property type="protein sequence ID" value="MBE4908221.1"/>
    <property type="molecule type" value="Genomic_DNA"/>
</dbReference>
<comment type="caution">
    <text evidence="2">The sequence shown here is derived from an EMBL/GenBank/DDBJ whole genome shotgun (WGS) entry which is preliminary data.</text>
</comment>
<reference evidence="2 3" key="1">
    <citation type="submission" date="2020-10" db="EMBL/GenBank/DDBJ databases">
        <title>Bacillus sp. HD4P25, an endophyte from a halophyte.</title>
        <authorList>
            <person name="Sun J.-Q."/>
        </authorList>
    </citation>
    <scope>NUCLEOTIDE SEQUENCE [LARGE SCALE GENOMIC DNA]</scope>
    <source>
        <strain evidence="2 3">YIM 93174</strain>
    </source>
</reference>
<evidence type="ECO:0000313" key="2">
    <source>
        <dbReference type="EMBL" id="MBE4908221.1"/>
    </source>
</evidence>
<name>A0ABR9QIH1_9BACI</name>
<evidence type="ECO:0000313" key="3">
    <source>
        <dbReference type="Proteomes" id="UP001516662"/>
    </source>
</evidence>
<accession>A0ABR9QIH1</accession>
<keyword evidence="1" id="KW-1133">Transmembrane helix</keyword>
<feature type="transmembrane region" description="Helical" evidence="1">
    <location>
        <begin position="72"/>
        <end position="91"/>
    </location>
</feature>
<organism evidence="2 3">
    <name type="scientific">Litchfieldia luteola</name>
    <dbReference type="NCBI Taxonomy" id="682179"/>
    <lineage>
        <taxon>Bacteria</taxon>
        <taxon>Bacillati</taxon>
        <taxon>Bacillota</taxon>
        <taxon>Bacilli</taxon>
        <taxon>Bacillales</taxon>
        <taxon>Bacillaceae</taxon>
        <taxon>Litchfieldia</taxon>
    </lineage>
</organism>
<dbReference type="Pfam" id="PF06961">
    <property type="entry name" value="DUF1294"/>
    <property type="match status" value="1"/>
</dbReference>
<feature type="transmembrane region" description="Helical" evidence="1">
    <location>
        <begin position="6"/>
        <end position="22"/>
    </location>
</feature>
<dbReference type="InterPro" id="IPR012156">
    <property type="entry name" value="Cold_shock_CspA"/>
</dbReference>
<dbReference type="PIRSF" id="PIRSF002599">
    <property type="entry name" value="Cold_shock_A"/>
    <property type="match status" value="1"/>
</dbReference>